<dbReference type="InterPro" id="IPR015422">
    <property type="entry name" value="PyrdxlP-dep_Trfase_small"/>
</dbReference>
<name>A0ABV1WLW4_9ACTN</name>
<dbReference type="EC" id="2.6.1.19" evidence="1"/>
<dbReference type="Proteomes" id="UP001458415">
    <property type="component" value="Unassembled WGS sequence"/>
</dbReference>
<sequence>VQPHGDRVPAPELAAGIARRCHAEGLLVLTAGSYGNVLRFLPPLSICDTLLEEGLTLLGEAIAKEAASAA</sequence>
<gene>
    <name evidence="1" type="ORF">ABT317_51510</name>
</gene>
<evidence type="ECO:0000313" key="1">
    <source>
        <dbReference type="EMBL" id="MER6985150.1"/>
    </source>
</evidence>
<dbReference type="GO" id="GO:0034386">
    <property type="term" value="F:4-aminobutyrate:2-oxoglutarate transaminase activity"/>
    <property type="evidence" value="ECO:0007669"/>
    <property type="project" value="UniProtKB-EC"/>
</dbReference>
<dbReference type="Gene3D" id="3.90.1150.10">
    <property type="entry name" value="Aspartate Aminotransferase, domain 1"/>
    <property type="match status" value="1"/>
</dbReference>
<organism evidence="1 2">
    <name type="scientific">Streptomyces carpinensis</name>
    <dbReference type="NCBI Taxonomy" id="66369"/>
    <lineage>
        <taxon>Bacteria</taxon>
        <taxon>Bacillati</taxon>
        <taxon>Actinomycetota</taxon>
        <taxon>Actinomycetes</taxon>
        <taxon>Kitasatosporales</taxon>
        <taxon>Streptomycetaceae</taxon>
        <taxon>Streptomyces</taxon>
    </lineage>
</organism>
<feature type="non-terminal residue" evidence="1">
    <location>
        <position position="1"/>
    </location>
</feature>
<reference evidence="1 2" key="1">
    <citation type="submission" date="2024-06" db="EMBL/GenBank/DDBJ databases">
        <title>The Natural Products Discovery Center: Release of the First 8490 Sequenced Strains for Exploring Actinobacteria Biosynthetic Diversity.</title>
        <authorList>
            <person name="Kalkreuter E."/>
            <person name="Kautsar S.A."/>
            <person name="Yang D."/>
            <person name="Bader C.D."/>
            <person name="Teijaro C.N."/>
            <person name="Fluegel L."/>
            <person name="Davis C.M."/>
            <person name="Simpson J.R."/>
            <person name="Lauterbach L."/>
            <person name="Steele A.D."/>
            <person name="Gui C."/>
            <person name="Meng S."/>
            <person name="Li G."/>
            <person name="Viehrig K."/>
            <person name="Ye F."/>
            <person name="Su P."/>
            <person name="Kiefer A.F."/>
            <person name="Nichols A."/>
            <person name="Cepeda A.J."/>
            <person name="Yan W."/>
            <person name="Fan B."/>
            <person name="Jiang Y."/>
            <person name="Adhikari A."/>
            <person name="Zheng C.-J."/>
            <person name="Schuster L."/>
            <person name="Cowan T.M."/>
            <person name="Smanski M.J."/>
            <person name="Chevrette M.G."/>
            <person name="De Carvalho L.P.S."/>
            <person name="Shen B."/>
        </authorList>
    </citation>
    <scope>NUCLEOTIDE SEQUENCE [LARGE SCALE GENOMIC DNA]</scope>
    <source>
        <strain evidence="1 2">NPDC000634</strain>
    </source>
</reference>
<comment type="caution">
    <text evidence="1">The sequence shown here is derived from an EMBL/GenBank/DDBJ whole genome shotgun (WGS) entry which is preliminary data.</text>
</comment>
<dbReference type="SUPFAM" id="SSF53383">
    <property type="entry name" value="PLP-dependent transferases"/>
    <property type="match status" value="1"/>
</dbReference>
<keyword evidence="1" id="KW-0808">Transferase</keyword>
<dbReference type="InterPro" id="IPR015424">
    <property type="entry name" value="PyrdxlP-dep_Trfase"/>
</dbReference>
<dbReference type="EMBL" id="JBEPCU010002244">
    <property type="protein sequence ID" value="MER6985150.1"/>
    <property type="molecule type" value="Genomic_DNA"/>
</dbReference>
<proteinExistence type="predicted"/>
<accession>A0ABV1WLW4</accession>
<keyword evidence="1" id="KW-0032">Aminotransferase</keyword>
<protein>
    <submittedName>
        <fullName evidence="1">4-aminobutyrate--2-oxoglutarate transaminase</fullName>
        <ecNumber evidence="1">2.6.1.19</ecNumber>
    </submittedName>
</protein>
<keyword evidence="2" id="KW-1185">Reference proteome</keyword>
<evidence type="ECO:0000313" key="2">
    <source>
        <dbReference type="Proteomes" id="UP001458415"/>
    </source>
</evidence>